<keyword evidence="2" id="KW-1185">Reference proteome</keyword>
<evidence type="ECO:0000313" key="2">
    <source>
        <dbReference type="Proteomes" id="UP000019804"/>
    </source>
</evidence>
<dbReference type="EMBL" id="KK088432">
    <property type="protein sequence ID" value="EYE93392.1"/>
    <property type="molecule type" value="Genomic_DNA"/>
</dbReference>
<dbReference type="RefSeq" id="XP_040637080.1">
    <property type="nucleotide sequence ID" value="XM_040777809.1"/>
</dbReference>
<sequence>MVPATVTKSIPGLPIYTDGIQCRRDPWCQFVARTAKTMDSHWRTAHQWSPPHRPGQRGRYIRAVVEQDFQQATTMVSCQRAFTHGVGSHYIHVQQPSLDSTVNVEVDDTPQPLMVDQLVAQLEDAFTEQQARRTVIEAGEQDEANPWLRRTQWAVYLAGLDPQQLVDCVQRPNEVEMDTAADERAAAAIWDSMEAVARMSQKVSSHAGHMIRIEAVRTERDQTPHTPLQAYMDEDNIVRHTIPWQQVLMFFARTQIQHDWASPHYRFTKRQRKTWQAVWRLAWADGSRSNSVSSMLTLKVGQES</sequence>
<dbReference type="GeneID" id="63692933"/>
<evidence type="ECO:0000313" key="1">
    <source>
        <dbReference type="EMBL" id="EYE93392.1"/>
    </source>
</evidence>
<accession>A0A017S8U9</accession>
<dbReference type="OrthoDB" id="4505768at2759"/>
<dbReference type="Proteomes" id="UP000019804">
    <property type="component" value="Unassembled WGS sequence"/>
</dbReference>
<dbReference type="AlphaFoldDB" id="A0A017S8U9"/>
<protein>
    <submittedName>
        <fullName evidence="1">Uncharacterized protein</fullName>
    </submittedName>
</protein>
<dbReference type="STRING" id="1388766.A0A017S8U9"/>
<gene>
    <name evidence="1" type="ORF">EURHEDRAFT_162999</name>
</gene>
<proteinExistence type="predicted"/>
<reference evidence="2" key="1">
    <citation type="journal article" date="2014" name="Nat. Commun.">
        <title>Genomic adaptations of the halophilic Dead Sea filamentous fungus Eurotium rubrum.</title>
        <authorList>
            <person name="Kis-Papo T."/>
            <person name="Weig A.R."/>
            <person name="Riley R."/>
            <person name="Persoh D."/>
            <person name="Salamov A."/>
            <person name="Sun H."/>
            <person name="Lipzen A."/>
            <person name="Wasser S.P."/>
            <person name="Rambold G."/>
            <person name="Grigoriev I.V."/>
            <person name="Nevo E."/>
        </authorList>
    </citation>
    <scope>NUCLEOTIDE SEQUENCE [LARGE SCALE GENOMIC DNA]</scope>
    <source>
        <strain evidence="2">CBS 135680</strain>
    </source>
</reference>
<name>A0A017S8U9_ASPRC</name>
<dbReference type="HOGENOM" id="CLU_001104_0_2_1"/>
<dbReference type="Pfam" id="PF12013">
    <property type="entry name" value="OrsD"/>
    <property type="match status" value="1"/>
</dbReference>
<organism evidence="1 2">
    <name type="scientific">Aspergillus ruber (strain CBS 135680)</name>
    <dbReference type="NCBI Taxonomy" id="1388766"/>
    <lineage>
        <taxon>Eukaryota</taxon>
        <taxon>Fungi</taxon>
        <taxon>Dikarya</taxon>
        <taxon>Ascomycota</taxon>
        <taxon>Pezizomycotina</taxon>
        <taxon>Eurotiomycetes</taxon>
        <taxon>Eurotiomycetidae</taxon>
        <taxon>Eurotiales</taxon>
        <taxon>Aspergillaceae</taxon>
        <taxon>Aspergillus</taxon>
        <taxon>Aspergillus subgen. Aspergillus</taxon>
    </lineage>
</organism>
<dbReference type="InterPro" id="IPR022698">
    <property type="entry name" value="OrsD"/>
</dbReference>